<name>A0A8S2QIG3_9BILA</name>
<dbReference type="EMBL" id="CAJOBA010041124">
    <property type="protein sequence ID" value="CAF4107513.1"/>
    <property type="molecule type" value="Genomic_DNA"/>
</dbReference>
<proteinExistence type="predicted"/>
<accession>A0A8S2QIG3</accession>
<feature type="non-terminal residue" evidence="3">
    <location>
        <position position="1"/>
    </location>
</feature>
<gene>
    <name evidence="2" type="ORF">OVA965_LOCUS28542</name>
    <name evidence="3" type="ORF">TMI583_LOCUS29297</name>
</gene>
<protein>
    <submittedName>
        <fullName evidence="3">Uncharacterized protein</fullName>
    </submittedName>
</protein>
<evidence type="ECO:0000313" key="4">
    <source>
        <dbReference type="Proteomes" id="UP000682733"/>
    </source>
</evidence>
<reference evidence="3" key="1">
    <citation type="submission" date="2021-02" db="EMBL/GenBank/DDBJ databases">
        <authorList>
            <person name="Nowell W R."/>
        </authorList>
    </citation>
    <scope>NUCLEOTIDE SEQUENCE</scope>
</reference>
<dbReference type="Proteomes" id="UP000682733">
    <property type="component" value="Unassembled WGS sequence"/>
</dbReference>
<evidence type="ECO:0000313" key="3">
    <source>
        <dbReference type="EMBL" id="CAF4107513.1"/>
    </source>
</evidence>
<comment type="caution">
    <text evidence="3">The sequence shown here is derived from an EMBL/GenBank/DDBJ whole genome shotgun (WGS) entry which is preliminary data.</text>
</comment>
<dbReference type="Proteomes" id="UP000677228">
    <property type="component" value="Unassembled WGS sequence"/>
</dbReference>
<evidence type="ECO:0000313" key="2">
    <source>
        <dbReference type="EMBL" id="CAF1301212.1"/>
    </source>
</evidence>
<sequence>TKSTSKPGTRTQDLTIETAIRGEVGRNETERSRHRHRLTIGHPQQTV</sequence>
<feature type="region of interest" description="Disordered" evidence="1">
    <location>
        <begin position="21"/>
        <end position="47"/>
    </location>
</feature>
<organism evidence="3 4">
    <name type="scientific">Didymodactylos carnosus</name>
    <dbReference type="NCBI Taxonomy" id="1234261"/>
    <lineage>
        <taxon>Eukaryota</taxon>
        <taxon>Metazoa</taxon>
        <taxon>Spiralia</taxon>
        <taxon>Gnathifera</taxon>
        <taxon>Rotifera</taxon>
        <taxon>Eurotatoria</taxon>
        <taxon>Bdelloidea</taxon>
        <taxon>Philodinida</taxon>
        <taxon>Philodinidae</taxon>
        <taxon>Didymodactylos</taxon>
    </lineage>
</organism>
<dbReference type="EMBL" id="CAJNOK010019545">
    <property type="protein sequence ID" value="CAF1301212.1"/>
    <property type="molecule type" value="Genomic_DNA"/>
</dbReference>
<evidence type="ECO:0000256" key="1">
    <source>
        <dbReference type="SAM" id="MobiDB-lite"/>
    </source>
</evidence>
<dbReference type="AlphaFoldDB" id="A0A8S2QIG3"/>